<feature type="transmembrane region" description="Helical" evidence="10">
    <location>
        <begin position="292"/>
        <end position="316"/>
    </location>
</feature>
<evidence type="ECO:0000256" key="2">
    <source>
        <dbReference type="ARBA" id="ARBA00022448"/>
    </source>
</evidence>
<feature type="transmembrane region" description="Helical" evidence="10">
    <location>
        <begin position="383"/>
        <end position="408"/>
    </location>
</feature>
<keyword evidence="13" id="KW-1185">Reference proteome</keyword>
<evidence type="ECO:0000256" key="6">
    <source>
        <dbReference type="ARBA" id="ARBA00022989"/>
    </source>
</evidence>
<feature type="transmembrane region" description="Helical" evidence="10">
    <location>
        <begin position="145"/>
        <end position="169"/>
    </location>
</feature>
<evidence type="ECO:0000256" key="10">
    <source>
        <dbReference type="SAM" id="Phobius"/>
    </source>
</evidence>
<dbReference type="RefSeq" id="WP_141338015.1">
    <property type="nucleotide sequence ID" value="NZ_JBHMAX010000024.1"/>
</dbReference>
<comment type="subcellular location">
    <subcellularLocation>
        <location evidence="1">Cell membrane</location>
        <topology evidence="1">Multi-pass membrane protein</topology>
    </subcellularLocation>
</comment>
<dbReference type="EMBL" id="JBHMAX010000024">
    <property type="protein sequence ID" value="MFB9733056.1"/>
    <property type="molecule type" value="Genomic_DNA"/>
</dbReference>
<evidence type="ECO:0000256" key="7">
    <source>
        <dbReference type="ARBA" id="ARBA00023065"/>
    </source>
</evidence>
<evidence type="ECO:0000256" key="8">
    <source>
        <dbReference type="ARBA" id="ARBA00023136"/>
    </source>
</evidence>
<keyword evidence="4" id="KW-1003">Cell membrane</keyword>
<dbReference type="Gene3D" id="1.20.1530.20">
    <property type="match status" value="1"/>
</dbReference>
<evidence type="ECO:0000256" key="4">
    <source>
        <dbReference type="ARBA" id="ARBA00022475"/>
    </source>
</evidence>
<feature type="transmembrane region" description="Helical" evidence="10">
    <location>
        <begin position="181"/>
        <end position="202"/>
    </location>
</feature>
<evidence type="ECO:0000256" key="1">
    <source>
        <dbReference type="ARBA" id="ARBA00004651"/>
    </source>
</evidence>
<keyword evidence="8 10" id="KW-0472">Membrane</keyword>
<keyword evidence="6 10" id="KW-1133">Transmembrane helix</keyword>
<keyword evidence="2" id="KW-0813">Transport</keyword>
<gene>
    <name evidence="12" type="ORF">ACFFN0_13485</name>
</gene>
<keyword evidence="7" id="KW-0406">Ion transport</keyword>
<sequence length="713" mass="76010">MSVAPYLALVLGLASAFQLIAYKLKVPSILLLLVGGFALGQVVPPESVLGRDLLFAGVNIAVGVILFEGSLSLRFRELRGLSQAVLRLCTVTVLLAWLLITAAGVVVGVGWQLALLIGALLVVTGPTVIAPIVRQLRPTRRVSSMLRWEGIIVDPIGAILAVLVFQAVILSGPEPAVGTALLTLGRTILVATVITVVLGVALEVALRRHWIPDFLEGTVFLAASVAALVISNEVQTESGLLTVTMLGIFLANRPDLRLDHVREFKEHLQVLIVGTLFVLLAGRLTPAEVLGVLPTALVFVTILILVVRPASIWLGLAGTSATREERTLLSFMAPRGIVAAAVTSIFALELEHAAEEAVVASREGGLDPTEVLRLEAEAERLDALVVAAADLVPLVFMTIVITVAVYGLGVGRLAERLGLATTTPHGVLFAGAPTWARQSAAVLEKLKVPTLLVSLSMAEVMQARLSGLRVERTHILSEYAVEDMELAGIGSLVAATFDDETNSTAAREFAHTLGSQRTFTVRRQADPLPEGSTPREKQLAQAQKQQDKEARRHGERGHGNGRSPGRRAGGRRSKDRPAEKQGSSQAKRRTASKLSTNVAFSPPLSSPELEDRIANGMEVRQTKLTEQHPLDVFLEREPDAVLMFVVEDGVARVVTAETTVPQTGVALVALVQARGGAPHRVRELAERPGDDDPEPTEKDPGSSGDDTPDTGRA</sequence>
<feature type="compositionally biased region" description="Basic and acidic residues" evidence="9">
    <location>
        <begin position="680"/>
        <end position="700"/>
    </location>
</feature>
<keyword evidence="5 10" id="KW-0812">Transmembrane</keyword>
<dbReference type="InterPro" id="IPR038770">
    <property type="entry name" value="Na+/solute_symporter_sf"/>
</dbReference>
<protein>
    <submittedName>
        <fullName evidence="12">Cation:proton antiporter</fullName>
    </submittedName>
</protein>
<feature type="transmembrane region" description="Helical" evidence="10">
    <location>
        <begin position="113"/>
        <end position="133"/>
    </location>
</feature>
<dbReference type="Pfam" id="PF00999">
    <property type="entry name" value="Na_H_Exchanger"/>
    <property type="match status" value="1"/>
</dbReference>
<organism evidence="12 13">
    <name type="scientific">Ornithinimicrobium kibberense</name>
    <dbReference type="NCBI Taxonomy" id="282060"/>
    <lineage>
        <taxon>Bacteria</taxon>
        <taxon>Bacillati</taxon>
        <taxon>Actinomycetota</taxon>
        <taxon>Actinomycetes</taxon>
        <taxon>Micrococcales</taxon>
        <taxon>Ornithinimicrobiaceae</taxon>
        <taxon>Ornithinimicrobium</taxon>
    </lineage>
</organism>
<feature type="transmembrane region" description="Helical" evidence="10">
    <location>
        <begin position="29"/>
        <end position="47"/>
    </location>
</feature>
<accession>A0ABV5V5G3</accession>
<feature type="compositionally biased region" description="Basic residues" evidence="9">
    <location>
        <begin position="564"/>
        <end position="574"/>
    </location>
</feature>
<feature type="region of interest" description="Disordered" evidence="9">
    <location>
        <begin position="517"/>
        <end position="610"/>
    </location>
</feature>
<feature type="region of interest" description="Disordered" evidence="9">
    <location>
        <begin position="674"/>
        <end position="713"/>
    </location>
</feature>
<dbReference type="Proteomes" id="UP001589613">
    <property type="component" value="Unassembled WGS sequence"/>
</dbReference>
<dbReference type="InterPro" id="IPR006153">
    <property type="entry name" value="Cation/H_exchanger_TM"/>
</dbReference>
<feature type="transmembrane region" description="Helical" evidence="10">
    <location>
        <begin position="6"/>
        <end position="22"/>
    </location>
</feature>
<evidence type="ECO:0000313" key="13">
    <source>
        <dbReference type="Proteomes" id="UP001589613"/>
    </source>
</evidence>
<feature type="transmembrane region" description="Helical" evidence="10">
    <location>
        <begin position="268"/>
        <end position="286"/>
    </location>
</feature>
<evidence type="ECO:0000313" key="12">
    <source>
        <dbReference type="EMBL" id="MFB9733056.1"/>
    </source>
</evidence>
<keyword evidence="3" id="KW-0050">Antiport</keyword>
<evidence type="ECO:0000256" key="3">
    <source>
        <dbReference type="ARBA" id="ARBA00022449"/>
    </source>
</evidence>
<proteinExistence type="predicted"/>
<feature type="transmembrane region" description="Helical" evidence="10">
    <location>
        <begin position="85"/>
        <end position="107"/>
    </location>
</feature>
<evidence type="ECO:0000256" key="5">
    <source>
        <dbReference type="ARBA" id="ARBA00022692"/>
    </source>
</evidence>
<evidence type="ECO:0000259" key="11">
    <source>
        <dbReference type="Pfam" id="PF00999"/>
    </source>
</evidence>
<feature type="transmembrane region" description="Helical" evidence="10">
    <location>
        <begin position="53"/>
        <end position="73"/>
    </location>
</feature>
<dbReference type="PANTHER" id="PTHR32507">
    <property type="entry name" value="NA(+)/H(+) ANTIPORTER 1"/>
    <property type="match status" value="1"/>
</dbReference>
<reference evidence="12 13" key="1">
    <citation type="submission" date="2024-09" db="EMBL/GenBank/DDBJ databases">
        <authorList>
            <person name="Sun Q."/>
            <person name="Mori K."/>
        </authorList>
    </citation>
    <scope>NUCLEOTIDE SEQUENCE [LARGE SCALE GENOMIC DNA]</scope>
    <source>
        <strain evidence="12 13">JCM 12763</strain>
    </source>
</reference>
<feature type="compositionally biased region" description="Basic and acidic residues" evidence="9">
    <location>
        <begin position="545"/>
        <end position="558"/>
    </location>
</feature>
<evidence type="ECO:0000256" key="9">
    <source>
        <dbReference type="SAM" id="MobiDB-lite"/>
    </source>
</evidence>
<comment type="caution">
    <text evidence="12">The sequence shown here is derived from an EMBL/GenBank/DDBJ whole genome shotgun (WGS) entry which is preliminary data.</text>
</comment>
<feature type="domain" description="Cation/H+ exchanger transmembrane" evidence="11">
    <location>
        <begin position="16"/>
        <end position="414"/>
    </location>
</feature>
<name>A0ABV5V5G3_9MICO</name>
<dbReference type="PANTHER" id="PTHR32507:SF0">
    <property type="entry name" value="NA(+)_H(+) ANTIPORTER 2-RELATED"/>
    <property type="match status" value="1"/>
</dbReference>